<sequence>MKNLLKNIVDLVLKEITLQKVVVMKKKFIDKCINVDLEKTNTTIFLSNTGNGTFLINLSNILFSKLSQTKKIVVGALIYKCKIKFCKNLPSCRNKFQKNSYSPLSAVLCNDIIIKTLRFFVGLLFTISKFFHLLTAKILKEIGKRRDYFNSFRV</sequence>
<dbReference type="AlphaFoldDB" id="A0A0N5BXC2"/>
<reference evidence="2" key="1">
    <citation type="submission" date="2017-02" db="UniProtKB">
        <authorList>
            <consortium name="WormBaseParasite"/>
        </authorList>
    </citation>
    <scope>IDENTIFICATION</scope>
</reference>
<dbReference type="Proteomes" id="UP000046392">
    <property type="component" value="Unplaced"/>
</dbReference>
<dbReference type="STRING" id="174720.A0A0N5BXC2"/>
<organism evidence="1 2">
    <name type="scientific">Strongyloides papillosus</name>
    <name type="common">Intestinal threadworm</name>
    <dbReference type="NCBI Taxonomy" id="174720"/>
    <lineage>
        <taxon>Eukaryota</taxon>
        <taxon>Metazoa</taxon>
        <taxon>Ecdysozoa</taxon>
        <taxon>Nematoda</taxon>
        <taxon>Chromadorea</taxon>
        <taxon>Rhabditida</taxon>
        <taxon>Tylenchina</taxon>
        <taxon>Panagrolaimomorpha</taxon>
        <taxon>Strongyloidoidea</taxon>
        <taxon>Strongyloididae</taxon>
        <taxon>Strongyloides</taxon>
    </lineage>
</organism>
<name>A0A0N5BXC2_STREA</name>
<protein>
    <submittedName>
        <fullName evidence="2">Uncharacterized protein</fullName>
    </submittedName>
</protein>
<keyword evidence="1" id="KW-1185">Reference proteome</keyword>
<proteinExistence type="predicted"/>
<dbReference type="WBParaSite" id="SPAL_0001045350.1">
    <property type="protein sequence ID" value="SPAL_0001045350.1"/>
    <property type="gene ID" value="SPAL_0001045350"/>
</dbReference>
<evidence type="ECO:0000313" key="2">
    <source>
        <dbReference type="WBParaSite" id="SPAL_0001045350.1"/>
    </source>
</evidence>
<accession>A0A0N5BXC2</accession>
<evidence type="ECO:0000313" key="1">
    <source>
        <dbReference type="Proteomes" id="UP000046392"/>
    </source>
</evidence>